<dbReference type="Proteomes" id="UP000824201">
    <property type="component" value="Unassembled WGS sequence"/>
</dbReference>
<accession>A0A9D1JCX6</accession>
<dbReference type="PANTHER" id="PTHR43479:SF23">
    <property type="entry name" value="HTH TETR-TYPE DOMAIN-CONTAINING PROTEIN"/>
    <property type="match status" value="1"/>
</dbReference>
<dbReference type="InterPro" id="IPR039532">
    <property type="entry name" value="TetR_C_Firmicutes"/>
</dbReference>
<dbReference type="AlphaFoldDB" id="A0A9D1JCX6"/>
<evidence type="ECO:0000259" key="3">
    <source>
        <dbReference type="PROSITE" id="PS50977"/>
    </source>
</evidence>
<dbReference type="Pfam" id="PF14278">
    <property type="entry name" value="TetR_C_8"/>
    <property type="match status" value="1"/>
</dbReference>
<protein>
    <submittedName>
        <fullName evidence="4">TetR/AcrR family transcriptional regulator</fullName>
    </submittedName>
</protein>
<proteinExistence type="predicted"/>
<dbReference type="PANTHER" id="PTHR43479">
    <property type="entry name" value="ACREF/ENVCD OPERON REPRESSOR-RELATED"/>
    <property type="match status" value="1"/>
</dbReference>
<evidence type="ECO:0000256" key="1">
    <source>
        <dbReference type="ARBA" id="ARBA00023125"/>
    </source>
</evidence>
<evidence type="ECO:0000313" key="4">
    <source>
        <dbReference type="EMBL" id="HIR88618.1"/>
    </source>
</evidence>
<gene>
    <name evidence="4" type="ORF">IAC96_06665</name>
</gene>
<dbReference type="PRINTS" id="PR00455">
    <property type="entry name" value="HTHTETR"/>
</dbReference>
<dbReference type="InterPro" id="IPR001647">
    <property type="entry name" value="HTH_TetR"/>
</dbReference>
<feature type="DNA-binding region" description="H-T-H motif" evidence="2">
    <location>
        <begin position="29"/>
        <end position="48"/>
    </location>
</feature>
<dbReference type="EMBL" id="DVHN01000073">
    <property type="protein sequence ID" value="HIR88618.1"/>
    <property type="molecule type" value="Genomic_DNA"/>
</dbReference>
<dbReference type="GO" id="GO:0003677">
    <property type="term" value="F:DNA binding"/>
    <property type="evidence" value="ECO:0007669"/>
    <property type="project" value="UniProtKB-UniRule"/>
</dbReference>
<dbReference type="Gene3D" id="1.10.357.10">
    <property type="entry name" value="Tetracycline Repressor, domain 2"/>
    <property type="match status" value="1"/>
</dbReference>
<organism evidence="4 5">
    <name type="scientific">Candidatus Fimimorpha faecalis</name>
    <dbReference type="NCBI Taxonomy" id="2840824"/>
    <lineage>
        <taxon>Bacteria</taxon>
        <taxon>Bacillati</taxon>
        <taxon>Bacillota</taxon>
        <taxon>Clostridia</taxon>
        <taxon>Eubacteriales</taxon>
        <taxon>Candidatus Fimimorpha</taxon>
    </lineage>
</organism>
<dbReference type="InterPro" id="IPR009057">
    <property type="entry name" value="Homeodomain-like_sf"/>
</dbReference>
<sequence>MDRRQQKTRNAIFNAFSELLKNKNFNNITVQEIIDKANIGRSTFYSHFETKDDLLKEMCTDIFTHIFSDELKMEKTHDFSRDNNGLQQKITHILYHLKDSKKDIAGILSCESGELFMEYFKEYLTEMFSKFLNNKITNVPREFLLNHLAGSLSEAIKWWIKMDMKNSPEEISAYYMAVITIK</sequence>
<evidence type="ECO:0000256" key="2">
    <source>
        <dbReference type="PROSITE-ProRule" id="PRU00335"/>
    </source>
</evidence>
<reference evidence="4" key="2">
    <citation type="journal article" date="2021" name="PeerJ">
        <title>Extensive microbial diversity within the chicken gut microbiome revealed by metagenomics and culture.</title>
        <authorList>
            <person name="Gilroy R."/>
            <person name="Ravi A."/>
            <person name="Getino M."/>
            <person name="Pursley I."/>
            <person name="Horton D.L."/>
            <person name="Alikhan N.F."/>
            <person name="Baker D."/>
            <person name="Gharbi K."/>
            <person name="Hall N."/>
            <person name="Watson M."/>
            <person name="Adriaenssens E.M."/>
            <person name="Foster-Nyarko E."/>
            <person name="Jarju S."/>
            <person name="Secka A."/>
            <person name="Antonio M."/>
            <person name="Oren A."/>
            <person name="Chaudhuri R.R."/>
            <person name="La Ragione R."/>
            <person name="Hildebrand F."/>
            <person name="Pallen M.J."/>
        </authorList>
    </citation>
    <scope>NUCLEOTIDE SEQUENCE</scope>
    <source>
        <strain evidence="4">ChiW13-3771</strain>
    </source>
</reference>
<reference evidence="4" key="1">
    <citation type="submission" date="2020-10" db="EMBL/GenBank/DDBJ databases">
        <authorList>
            <person name="Gilroy R."/>
        </authorList>
    </citation>
    <scope>NUCLEOTIDE SEQUENCE</scope>
    <source>
        <strain evidence="4">ChiW13-3771</strain>
    </source>
</reference>
<evidence type="ECO:0000313" key="5">
    <source>
        <dbReference type="Proteomes" id="UP000824201"/>
    </source>
</evidence>
<comment type="caution">
    <text evidence="4">The sequence shown here is derived from an EMBL/GenBank/DDBJ whole genome shotgun (WGS) entry which is preliminary data.</text>
</comment>
<name>A0A9D1JCX6_9FIRM</name>
<keyword evidence="1 2" id="KW-0238">DNA-binding</keyword>
<dbReference type="PROSITE" id="PS50977">
    <property type="entry name" value="HTH_TETR_2"/>
    <property type="match status" value="1"/>
</dbReference>
<dbReference type="Pfam" id="PF00440">
    <property type="entry name" value="TetR_N"/>
    <property type="match status" value="1"/>
</dbReference>
<dbReference type="InterPro" id="IPR050624">
    <property type="entry name" value="HTH-type_Tx_Regulator"/>
</dbReference>
<feature type="domain" description="HTH tetR-type" evidence="3">
    <location>
        <begin position="6"/>
        <end position="66"/>
    </location>
</feature>
<dbReference type="SUPFAM" id="SSF46689">
    <property type="entry name" value="Homeodomain-like"/>
    <property type="match status" value="1"/>
</dbReference>